<keyword evidence="6" id="KW-1185">Reference proteome</keyword>
<protein>
    <recommendedName>
        <fullName evidence="4">BZIP domain-containing protein</fullName>
    </recommendedName>
</protein>
<feature type="domain" description="BZIP" evidence="4">
    <location>
        <begin position="14"/>
        <end position="78"/>
    </location>
</feature>
<evidence type="ECO:0000256" key="3">
    <source>
        <dbReference type="SAM" id="MobiDB-lite"/>
    </source>
</evidence>
<dbReference type="GO" id="GO:0000976">
    <property type="term" value="F:transcription cis-regulatory region binding"/>
    <property type="evidence" value="ECO:0007669"/>
    <property type="project" value="InterPro"/>
</dbReference>
<accession>A0A7J6J3Q0</accession>
<dbReference type="EMBL" id="ANPB02000004">
    <property type="protein sequence ID" value="KAF4484412.1"/>
    <property type="molecule type" value="Genomic_DNA"/>
</dbReference>
<feature type="region of interest" description="Disordered" evidence="3">
    <location>
        <begin position="1"/>
        <end position="22"/>
    </location>
</feature>
<proteinExistence type="predicted"/>
<dbReference type="OrthoDB" id="2590011at2759"/>
<gene>
    <name evidence="5" type="ORF">CGGC5_v006770</name>
</gene>
<sequence length="332" mass="37437">MSSKIFKIFNPGAPKEDPVQKRRAQLRRAQKSYRDRKEIYTKSLEKEVAQTKTREAELTRQCEQYCVTIRQLTQMLRHHGVDLPNDLELDPTYGQHLSHTPLLNQLSPPWTPEESISPQPAQNDTDVLQAIDTHRYPIQFLSREESQASAVQGPPVSHVNEWPSWNMSFKDVTRQPSPLVPPASRLCGLDHTLIGMDFVLTIENPCLGHLHGDLGNPHRPTGHALTTSAQLFSITGTSAEIPNHMGLPPYEKAPKELLNRLLDLSSSLCPEDEITPTQAWEYIRAQTNFGGLELYKFQALAGKLREAVKCHGFGAVIDRALFESLVHNVFIK</sequence>
<dbReference type="PANTHER" id="PTHR40621:SF6">
    <property type="entry name" value="AP-1-LIKE TRANSCRIPTION FACTOR YAP1-RELATED"/>
    <property type="match status" value="1"/>
</dbReference>
<comment type="subcellular location">
    <subcellularLocation>
        <location evidence="1">Nucleus</location>
    </subcellularLocation>
</comment>
<dbReference type="SMART" id="SM00338">
    <property type="entry name" value="BRLZ"/>
    <property type="match status" value="1"/>
</dbReference>
<dbReference type="SUPFAM" id="SSF57959">
    <property type="entry name" value="Leucine zipper domain"/>
    <property type="match status" value="1"/>
</dbReference>
<dbReference type="GO" id="GO:0090575">
    <property type="term" value="C:RNA polymerase II transcription regulator complex"/>
    <property type="evidence" value="ECO:0007669"/>
    <property type="project" value="TreeGrafter"/>
</dbReference>
<evidence type="ECO:0000256" key="2">
    <source>
        <dbReference type="ARBA" id="ARBA00023242"/>
    </source>
</evidence>
<keyword evidence="2" id="KW-0539">Nucleus</keyword>
<dbReference type="GeneID" id="43603863"/>
<dbReference type="InParanoid" id="A0A7J6J3Q0"/>
<comment type="caution">
    <text evidence="5">The sequence shown here is derived from an EMBL/GenBank/DDBJ whole genome shotgun (WGS) entry which is preliminary data.</text>
</comment>
<evidence type="ECO:0000313" key="6">
    <source>
        <dbReference type="Proteomes" id="UP000011096"/>
    </source>
</evidence>
<dbReference type="Proteomes" id="UP000011096">
    <property type="component" value="Unassembled WGS sequence"/>
</dbReference>
<evidence type="ECO:0000259" key="4">
    <source>
        <dbReference type="SMART" id="SM00338"/>
    </source>
</evidence>
<dbReference type="GO" id="GO:0001228">
    <property type="term" value="F:DNA-binding transcription activator activity, RNA polymerase II-specific"/>
    <property type="evidence" value="ECO:0007669"/>
    <property type="project" value="TreeGrafter"/>
</dbReference>
<dbReference type="RefSeq" id="XP_031883077.1">
    <property type="nucleotide sequence ID" value="XM_032019638.1"/>
</dbReference>
<dbReference type="InterPro" id="IPR046347">
    <property type="entry name" value="bZIP_sf"/>
</dbReference>
<dbReference type="Gene3D" id="1.20.5.170">
    <property type="match status" value="1"/>
</dbReference>
<dbReference type="InterPro" id="IPR050936">
    <property type="entry name" value="AP-1-like"/>
</dbReference>
<reference evidence="5 6" key="1">
    <citation type="submission" date="2012-08" db="EMBL/GenBank/DDBJ databases">
        <authorList>
            <person name="Gan P.H.P."/>
            <person name="Ikeda K."/>
            <person name="Irieda H."/>
            <person name="Narusaka M."/>
            <person name="O'Connell R.J."/>
            <person name="Narusaka Y."/>
            <person name="Takano Y."/>
            <person name="Kubo Y."/>
            <person name="Shirasu K."/>
        </authorList>
    </citation>
    <scope>NUCLEOTIDE SEQUENCE [LARGE SCALE GENOMIC DNA]</scope>
    <source>
        <strain evidence="5 6">Nara gc5</strain>
    </source>
</reference>
<dbReference type="InterPro" id="IPR004827">
    <property type="entry name" value="bZIP"/>
</dbReference>
<organism evidence="5 6">
    <name type="scientific">Colletotrichum fructicola (strain Nara gc5)</name>
    <name type="common">Anthracnose fungus</name>
    <name type="synonym">Colletotrichum gloeosporioides (strain Nara gc5)</name>
    <dbReference type="NCBI Taxonomy" id="1213859"/>
    <lineage>
        <taxon>Eukaryota</taxon>
        <taxon>Fungi</taxon>
        <taxon>Dikarya</taxon>
        <taxon>Ascomycota</taxon>
        <taxon>Pezizomycotina</taxon>
        <taxon>Sordariomycetes</taxon>
        <taxon>Hypocreomycetidae</taxon>
        <taxon>Glomerellales</taxon>
        <taxon>Glomerellaceae</taxon>
        <taxon>Colletotrichum</taxon>
        <taxon>Colletotrichum gloeosporioides species complex</taxon>
    </lineage>
</organism>
<reference evidence="5 6" key="2">
    <citation type="submission" date="2020-04" db="EMBL/GenBank/DDBJ databases">
        <title>Genome sequencing and assembly of multiple isolates from the Colletotrichum gloeosporioides species complex.</title>
        <authorList>
            <person name="Gan P."/>
            <person name="Shirasu K."/>
        </authorList>
    </citation>
    <scope>NUCLEOTIDE SEQUENCE [LARGE SCALE GENOMIC DNA]</scope>
    <source>
        <strain evidence="5 6">Nara gc5</strain>
    </source>
</reference>
<dbReference type="PANTHER" id="PTHR40621">
    <property type="entry name" value="TRANSCRIPTION FACTOR KAPC-RELATED"/>
    <property type="match status" value="1"/>
</dbReference>
<dbReference type="CDD" id="cd14688">
    <property type="entry name" value="bZIP_YAP"/>
    <property type="match status" value="1"/>
</dbReference>
<evidence type="ECO:0000313" key="5">
    <source>
        <dbReference type="EMBL" id="KAF4484412.1"/>
    </source>
</evidence>
<evidence type="ECO:0000256" key="1">
    <source>
        <dbReference type="ARBA" id="ARBA00004123"/>
    </source>
</evidence>
<name>A0A7J6J3Q0_COLFN</name>
<dbReference type="AlphaFoldDB" id="A0A7J6J3Q0"/>